<feature type="signal peptide" evidence="1">
    <location>
        <begin position="1"/>
        <end position="18"/>
    </location>
</feature>
<feature type="domain" description="DUF4440" evidence="2">
    <location>
        <begin position="26"/>
        <end position="134"/>
    </location>
</feature>
<dbReference type="InterPro" id="IPR032710">
    <property type="entry name" value="NTF2-like_dom_sf"/>
</dbReference>
<gene>
    <name evidence="3" type="ORF">A8C56_00180</name>
</gene>
<dbReference type="STRING" id="1176587.A8C56_00180"/>
<accession>A0A1A9HW39</accession>
<reference evidence="3 4" key="1">
    <citation type="submission" date="2016-05" db="EMBL/GenBank/DDBJ databases">
        <title>Niabella ginsenosidivorans BS26 whole genome sequencing.</title>
        <authorList>
            <person name="Im W.T."/>
            <person name="Siddiqi M.Z."/>
        </authorList>
    </citation>
    <scope>NUCLEOTIDE SEQUENCE [LARGE SCALE GENOMIC DNA]</scope>
    <source>
        <strain evidence="3 4">BS26</strain>
    </source>
</reference>
<dbReference type="PROSITE" id="PS51257">
    <property type="entry name" value="PROKAR_LIPOPROTEIN"/>
    <property type="match status" value="1"/>
</dbReference>
<dbReference type="Gene3D" id="3.10.450.50">
    <property type="match status" value="1"/>
</dbReference>
<dbReference type="SUPFAM" id="SSF54427">
    <property type="entry name" value="NTF2-like"/>
    <property type="match status" value="1"/>
</dbReference>
<dbReference type="InterPro" id="IPR027843">
    <property type="entry name" value="DUF4440"/>
</dbReference>
<protein>
    <submittedName>
        <fullName evidence="3">DUF4440 domain-containing protein</fullName>
    </submittedName>
</protein>
<name>A0A1A9HW39_9BACT</name>
<keyword evidence="4" id="KW-1185">Reference proteome</keyword>
<proteinExistence type="predicted"/>
<evidence type="ECO:0000313" key="4">
    <source>
        <dbReference type="Proteomes" id="UP000077667"/>
    </source>
</evidence>
<dbReference type="RefSeq" id="WP_067750517.1">
    <property type="nucleotide sequence ID" value="NZ_CP015772.1"/>
</dbReference>
<dbReference type="OrthoDB" id="120856at2"/>
<feature type="chain" id="PRO_5008389527" evidence="1">
    <location>
        <begin position="19"/>
        <end position="140"/>
    </location>
</feature>
<dbReference type="Proteomes" id="UP000077667">
    <property type="component" value="Chromosome"/>
</dbReference>
<dbReference type="EMBL" id="CP015772">
    <property type="protein sequence ID" value="ANH79597.1"/>
    <property type="molecule type" value="Genomic_DNA"/>
</dbReference>
<dbReference type="AlphaFoldDB" id="A0A1A9HW39"/>
<dbReference type="Pfam" id="PF14534">
    <property type="entry name" value="DUF4440"/>
    <property type="match status" value="1"/>
</dbReference>
<sequence>MKYVLAIAFNLLMISSCAQDKAADQVREVLQQQITAWNKGDIDTFMETYWKSDSLLFAGKNGITYGWQKTLENYKKSYPTKKDMGVLEFDLIKVQPLGTGYYNVVGKWHLKREMGDLKGQYTLIFRQIDGTWKIIQDHTS</sequence>
<dbReference type="KEGG" id="nia:A8C56_00180"/>
<evidence type="ECO:0000313" key="3">
    <source>
        <dbReference type="EMBL" id="ANH79597.1"/>
    </source>
</evidence>
<organism evidence="3 4">
    <name type="scientific">Niabella ginsenosidivorans</name>
    <dbReference type="NCBI Taxonomy" id="1176587"/>
    <lineage>
        <taxon>Bacteria</taxon>
        <taxon>Pseudomonadati</taxon>
        <taxon>Bacteroidota</taxon>
        <taxon>Chitinophagia</taxon>
        <taxon>Chitinophagales</taxon>
        <taxon>Chitinophagaceae</taxon>
        <taxon>Niabella</taxon>
    </lineage>
</organism>
<evidence type="ECO:0000259" key="2">
    <source>
        <dbReference type="Pfam" id="PF14534"/>
    </source>
</evidence>
<keyword evidence="1" id="KW-0732">Signal</keyword>
<evidence type="ECO:0000256" key="1">
    <source>
        <dbReference type="SAM" id="SignalP"/>
    </source>
</evidence>